<dbReference type="SMART" id="SM00320">
    <property type="entry name" value="WD40"/>
    <property type="match status" value="4"/>
</dbReference>
<dbReference type="GO" id="GO:0008360">
    <property type="term" value="P:regulation of cell shape"/>
    <property type="evidence" value="ECO:0007669"/>
    <property type="project" value="TreeGrafter"/>
</dbReference>
<dbReference type="KEGG" id="beq:BEWA_042410"/>
<evidence type="ECO:0000256" key="2">
    <source>
        <dbReference type="PROSITE-ProRule" id="PRU00035"/>
    </source>
</evidence>
<keyword evidence="3" id="KW-0853">WD repeat</keyword>
<feature type="repeat" description="WD" evidence="3">
    <location>
        <begin position="216"/>
        <end position="250"/>
    </location>
</feature>
<dbReference type="SMART" id="SM00297">
    <property type="entry name" value="BROMO"/>
    <property type="match status" value="1"/>
</dbReference>
<dbReference type="InterPro" id="IPR011044">
    <property type="entry name" value="Quino_amine_DH_bsu"/>
</dbReference>
<accession>L1LGC9</accession>
<evidence type="ECO:0000313" key="6">
    <source>
        <dbReference type="EMBL" id="EKX74203.1"/>
    </source>
</evidence>
<dbReference type="InterPro" id="IPR036322">
    <property type="entry name" value="WD40_repeat_dom_sf"/>
</dbReference>
<evidence type="ECO:0000256" key="1">
    <source>
        <dbReference type="ARBA" id="ARBA00023117"/>
    </source>
</evidence>
<dbReference type="RefSeq" id="XP_004833655.1">
    <property type="nucleotide sequence ID" value="XM_004833598.1"/>
</dbReference>
<feature type="region of interest" description="Disordered" evidence="4">
    <location>
        <begin position="728"/>
        <end position="760"/>
    </location>
</feature>
<sequence length="1871" mass="211420">MEIPSSDSKGKCLCEETFTNDLLKRLLWVCDKHIKSSATSKRRRLHSIIHNGEKHKESIESSLASGILSDVFSDFARCLQNGTSLYNTFDLLAKSSKLARDKQNGVLYCMWNRLPKKRHKNIHYKLLSRRLDPCYQRNTDTLRDEFLMACKTFKRCINVWGHHKCLGEIDTTKSYNEPPQVHVIKFDKLGDIIITGGDEGIIKLWHTFNCKLIMSLKKHSGGITSIDVHTTNSFIISSCDGGEIWLWEINGNFYRPHKVIKSNFKILWVRFVTSITSSERDVHTHEKNWNDIIKNTRVISVDANSNLKIYLMEDLISSSSGDNIYKTVNPIYKIDLFNHNINSYDVSKVCLPDGSHFIALGIDSLNSNPDPDGGNFNAENDVASALSIINDANCYGNIQQPCKSSVGLYNKLTDLSGFCLFKTSDSIDKQELVETVSVPNKNDKEILSNSDEEPVLEDKILKENLCQCDADLEGSVNYSNICVLCDRAKSAKTQNKFKCGTGKILDTDDIKDGTEKFQQEKHANPTFNWYNENCSFFEKYLRGVIEPIPHIASTVERPEYLNITGLNIPIGRLTSTVVMSHGEISIEHFQEADPGDFDPLIVSYVTDSHESSPDVCFSNHSMNHVTASDDGKIFLWIWDDNSHSFNKVRLITKTLDKWIGGKTDKQPEYISERDTDLFDEELSTPNARYNRHGDDTVQTEFVIDVAFATNQVPKSQVSLFSPDVETVPNSPNVYNNTENNSPLSSKRGSTKTSNVEQSTVKGSLRENGHLYVMMNITWSKQDTYLCIADSVVSKSNIKKMITNARTIVSGVSIFDNNGGHICDILHKEITHHISCVSPHPVFEDFLLVATYDGNIFILSISNCAVVRKISCGSHAVWLDIEWHPQGHIFAASQKFGCFSLFSIYGDNTYGKTQNFQCGYNEFYCNIQSFSSNAYSGPELPNIQLRKYYYGFSSAPPLTMEGISTSSSIHCWGVPPPQIILDEFNNPVEVPAPAPSTMQVKDGFAHSSQLINAISRLPFPISIGEFIKSHIELYSKDDLPSLLKKFLSFYSLDTTDARLEGDEKTIRKHRIACPFGGIDCIICGYIENHAERSNRYASLKDSALHIKSILNDNGDIVTALPLSARPAHLVALQMPLIIPTVVEDPVPHVSEVPCPTTVQEPEEVTVDTDSNEERSEDDAYEDTVEEQVQDDQPEENKTSNYSFRAKRGSLDYKRDRELELAKQLGSRIGPIDLSKMPVSDISQDVSSEHFCLLCGLGTSEYSHGVMSRLQTLKLTQTLFKHDNSLHPGGSKLSRNLFLGPVNIAKRFINQLLEFSSVSRRVESLRSESLIFVHTSCLASSSLMKLDSSKKRIINLPEVVVKASQETCSFCNSDFATVYCSGECGAVYHYPCAVALYKSQLGSSSGKYENIFRDVIHIPDPLTCDEFLCLDCLRDKSYDSDAFSNYLTGKSFANSTPRDWLSITKDSIDVDYVPQIGDLVVLMPSSFYGSAINIGNLWKFSSDTAVLLKIKDIDYRFIGPLEGRSFVSAVLLMEKFPPVDEDCPDITVYYTPGFPIVLLRDVLLGVRRLLGLNVGDSISVRLNGTWKQAKIKNIRVPETVGHDSRFTLEDVDLESLETIVKLSSVMGTNAVQIEPLPDFNQQWISAWDVFVEDEQELGLIKNISECVLPKEDLQVLINITLDEKFAPFFTIEEYREQVIETSEDEQEDWIKIYWMTISRPIGLDEIRERVLNGYYRRCESLYHDMKLVVNNCEEFNVSTSDIVKLANEFSEQIDTIRYTQEDEYKTIIKHLWPEISHLYGNTPPSTQKPVDKVKVQYKDDEFTENTRKRHSSEIYENTRRSQRLLTIAKKQEIEAQESGANSRARKTRYNLRS</sequence>
<dbReference type="Pfam" id="PF00439">
    <property type="entry name" value="Bromodomain"/>
    <property type="match status" value="1"/>
</dbReference>
<feature type="domain" description="Bromo" evidence="5">
    <location>
        <begin position="1711"/>
        <end position="1761"/>
    </location>
</feature>
<evidence type="ECO:0000256" key="4">
    <source>
        <dbReference type="SAM" id="MobiDB-lite"/>
    </source>
</evidence>
<dbReference type="PROSITE" id="PS50082">
    <property type="entry name" value="WD_REPEATS_2"/>
    <property type="match status" value="1"/>
</dbReference>
<dbReference type="Gene3D" id="1.20.920.10">
    <property type="entry name" value="Bromodomain-like"/>
    <property type="match status" value="1"/>
</dbReference>
<dbReference type="InterPro" id="IPR052060">
    <property type="entry name" value="Bromo_WD_repeat"/>
</dbReference>
<dbReference type="VEuPathDB" id="PiroplasmaDB:BEWA_042410"/>
<dbReference type="InterPro" id="IPR036427">
    <property type="entry name" value="Bromodomain-like_sf"/>
</dbReference>
<dbReference type="EMBL" id="ACOU01000002">
    <property type="protein sequence ID" value="EKX74203.1"/>
    <property type="molecule type" value="Genomic_DNA"/>
</dbReference>
<dbReference type="InterPro" id="IPR001680">
    <property type="entry name" value="WD40_rpt"/>
</dbReference>
<keyword evidence="1 2" id="KW-0103">Bromodomain</keyword>
<evidence type="ECO:0000256" key="3">
    <source>
        <dbReference type="PROSITE-ProRule" id="PRU00221"/>
    </source>
</evidence>
<organism evidence="6 7">
    <name type="scientific">Theileria equi strain WA</name>
    <dbReference type="NCBI Taxonomy" id="1537102"/>
    <lineage>
        <taxon>Eukaryota</taxon>
        <taxon>Sar</taxon>
        <taxon>Alveolata</taxon>
        <taxon>Apicomplexa</taxon>
        <taxon>Aconoidasida</taxon>
        <taxon>Piroplasmida</taxon>
        <taxon>Theileriidae</taxon>
        <taxon>Theileria</taxon>
    </lineage>
</organism>
<feature type="region of interest" description="Disordered" evidence="4">
    <location>
        <begin position="1850"/>
        <end position="1871"/>
    </location>
</feature>
<dbReference type="SUPFAM" id="SSF50969">
    <property type="entry name" value="YVTN repeat-like/Quinoprotein amine dehydrogenase"/>
    <property type="match status" value="1"/>
</dbReference>
<comment type="caution">
    <text evidence="6">The sequence shown here is derived from an EMBL/GenBank/DDBJ whole genome shotgun (WGS) entry which is preliminary data.</text>
</comment>
<feature type="region of interest" description="Disordered" evidence="4">
    <location>
        <begin position="1148"/>
        <end position="1202"/>
    </location>
</feature>
<dbReference type="SUPFAM" id="SSF47370">
    <property type="entry name" value="Bromodomain"/>
    <property type="match status" value="1"/>
</dbReference>
<dbReference type="InterPro" id="IPR013083">
    <property type="entry name" value="Znf_RING/FYVE/PHD"/>
</dbReference>
<dbReference type="InterPro" id="IPR001487">
    <property type="entry name" value="Bromodomain"/>
</dbReference>
<keyword evidence="7" id="KW-1185">Reference proteome</keyword>
<proteinExistence type="predicted"/>
<feature type="compositionally biased region" description="Acidic residues" evidence="4">
    <location>
        <begin position="1159"/>
        <end position="1192"/>
    </location>
</feature>
<dbReference type="PROSITE" id="PS50014">
    <property type="entry name" value="BROMODOMAIN_2"/>
    <property type="match status" value="1"/>
</dbReference>
<dbReference type="GeneID" id="15807651"/>
<name>L1LGC9_THEEQ</name>
<dbReference type="STRING" id="1537102.L1LGC9"/>
<dbReference type="InterPro" id="IPR015943">
    <property type="entry name" value="WD40/YVTN_repeat-like_dom_sf"/>
</dbReference>
<dbReference type="PANTHER" id="PTHR16266:SF17">
    <property type="entry name" value="BRWD3"/>
    <property type="match status" value="1"/>
</dbReference>
<dbReference type="GO" id="GO:0005634">
    <property type="term" value="C:nucleus"/>
    <property type="evidence" value="ECO:0007669"/>
    <property type="project" value="TreeGrafter"/>
</dbReference>
<evidence type="ECO:0000313" key="7">
    <source>
        <dbReference type="Proteomes" id="UP000031512"/>
    </source>
</evidence>
<evidence type="ECO:0000259" key="5">
    <source>
        <dbReference type="PROSITE" id="PS50014"/>
    </source>
</evidence>
<feature type="compositionally biased region" description="Basic residues" evidence="4">
    <location>
        <begin position="1861"/>
        <end position="1871"/>
    </location>
</feature>
<dbReference type="Gene3D" id="2.130.10.10">
    <property type="entry name" value="YVTN repeat-like/Quinoprotein amine dehydrogenase"/>
    <property type="match status" value="2"/>
</dbReference>
<gene>
    <name evidence="6" type="ORF">BEWA_042410</name>
</gene>
<dbReference type="SUPFAM" id="SSF50978">
    <property type="entry name" value="WD40 repeat-like"/>
    <property type="match status" value="1"/>
</dbReference>
<dbReference type="OrthoDB" id="538223at2759"/>
<reference evidence="6 7" key="1">
    <citation type="journal article" date="2012" name="BMC Genomics">
        <title>Comparative genomic analysis and phylogenetic position of Theileria equi.</title>
        <authorList>
            <person name="Kappmeyer L.S."/>
            <person name="Thiagarajan M."/>
            <person name="Herndon D.R."/>
            <person name="Ramsay J.D."/>
            <person name="Caler E."/>
            <person name="Djikeng A."/>
            <person name="Gillespie J.J."/>
            <person name="Lau A.O."/>
            <person name="Roalson E.H."/>
            <person name="Silva J.C."/>
            <person name="Silva M.G."/>
            <person name="Suarez C.E."/>
            <person name="Ueti M.W."/>
            <person name="Nene V.M."/>
            <person name="Mealey R.H."/>
            <person name="Knowles D.P."/>
            <person name="Brayton K.A."/>
        </authorList>
    </citation>
    <scope>NUCLEOTIDE SEQUENCE [LARGE SCALE GENOMIC DNA]</scope>
    <source>
        <strain evidence="6 7">WA</strain>
    </source>
</reference>
<dbReference type="Gene3D" id="3.30.40.10">
    <property type="entry name" value="Zinc/RING finger domain, C3HC4 (zinc finger)"/>
    <property type="match status" value="1"/>
</dbReference>
<dbReference type="eggNOG" id="KOG0644">
    <property type="taxonomic scope" value="Eukaryota"/>
</dbReference>
<dbReference type="Pfam" id="PF00400">
    <property type="entry name" value="WD40"/>
    <property type="match status" value="1"/>
</dbReference>
<dbReference type="GO" id="GO:0006357">
    <property type="term" value="P:regulation of transcription by RNA polymerase II"/>
    <property type="evidence" value="ECO:0007669"/>
    <property type="project" value="TreeGrafter"/>
</dbReference>
<dbReference type="PANTHER" id="PTHR16266">
    <property type="entry name" value="WD REPEAT DOMAIN 9"/>
    <property type="match status" value="1"/>
</dbReference>
<dbReference type="GO" id="GO:0007010">
    <property type="term" value="P:cytoskeleton organization"/>
    <property type="evidence" value="ECO:0007669"/>
    <property type="project" value="TreeGrafter"/>
</dbReference>
<dbReference type="Proteomes" id="UP000031512">
    <property type="component" value="Unassembled WGS sequence"/>
</dbReference>
<protein>
    <recommendedName>
        <fullName evidence="5">Bromo domain-containing protein</fullName>
    </recommendedName>
</protein>